<dbReference type="InterPro" id="IPR011527">
    <property type="entry name" value="ABC1_TM_dom"/>
</dbReference>
<feature type="transmembrane region" description="Helical" evidence="8">
    <location>
        <begin position="277"/>
        <end position="296"/>
    </location>
</feature>
<dbReference type="GO" id="GO:0045454">
    <property type="term" value="P:cell redox homeostasis"/>
    <property type="evidence" value="ECO:0007669"/>
    <property type="project" value="InterPro"/>
</dbReference>
<dbReference type="GO" id="GO:0140359">
    <property type="term" value="F:ABC-type transporter activity"/>
    <property type="evidence" value="ECO:0007669"/>
    <property type="project" value="InterPro"/>
</dbReference>
<proteinExistence type="inferred from homology"/>
<dbReference type="PANTHER" id="PTHR24221">
    <property type="entry name" value="ATP-BINDING CASSETTE SUB-FAMILY B"/>
    <property type="match status" value="1"/>
</dbReference>
<dbReference type="InterPro" id="IPR003439">
    <property type="entry name" value="ABC_transporter-like_ATP-bd"/>
</dbReference>
<dbReference type="InterPro" id="IPR017871">
    <property type="entry name" value="ABC_transporter-like_CS"/>
</dbReference>
<dbReference type="PROSITE" id="PS50893">
    <property type="entry name" value="ABC_TRANSPORTER_2"/>
    <property type="match status" value="1"/>
</dbReference>
<evidence type="ECO:0000256" key="6">
    <source>
        <dbReference type="ARBA" id="ARBA00022989"/>
    </source>
</evidence>
<dbReference type="Proteomes" id="UP000599312">
    <property type="component" value="Unassembled WGS sequence"/>
</dbReference>
<keyword evidence="4" id="KW-0547">Nucleotide-binding</keyword>
<evidence type="ECO:0000256" key="1">
    <source>
        <dbReference type="ARBA" id="ARBA00004651"/>
    </source>
</evidence>
<gene>
    <name evidence="11" type="primary">cydC</name>
    <name evidence="11" type="ORF">I2H38_16720</name>
</gene>
<feature type="transmembrane region" description="Helical" evidence="8">
    <location>
        <begin position="161"/>
        <end position="182"/>
    </location>
</feature>
<evidence type="ECO:0000256" key="4">
    <source>
        <dbReference type="ARBA" id="ARBA00022741"/>
    </source>
</evidence>
<keyword evidence="7 8" id="KW-0472">Membrane</keyword>
<evidence type="ECO:0000256" key="5">
    <source>
        <dbReference type="ARBA" id="ARBA00022840"/>
    </source>
</evidence>
<evidence type="ECO:0000256" key="8">
    <source>
        <dbReference type="SAM" id="Phobius"/>
    </source>
</evidence>
<name>A0A931BS48_9HYPH</name>
<feature type="transmembrane region" description="Helical" evidence="8">
    <location>
        <begin position="130"/>
        <end position="155"/>
    </location>
</feature>
<dbReference type="SMART" id="SM00382">
    <property type="entry name" value="AAA"/>
    <property type="match status" value="1"/>
</dbReference>
<comment type="caution">
    <text evidence="11">The sequence shown here is derived from an EMBL/GenBank/DDBJ whole genome shotgun (WGS) entry which is preliminary data.</text>
</comment>
<reference evidence="11" key="1">
    <citation type="submission" date="2020-11" db="EMBL/GenBank/DDBJ databases">
        <authorList>
            <person name="Kim M.K."/>
        </authorList>
    </citation>
    <scope>NUCLEOTIDE SEQUENCE</scope>
    <source>
        <strain evidence="11">BT350</strain>
    </source>
</reference>
<keyword evidence="6 8" id="KW-1133">Transmembrane helix</keyword>
<evidence type="ECO:0000313" key="11">
    <source>
        <dbReference type="EMBL" id="MBF9235018.1"/>
    </source>
</evidence>
<dbReference type="NCBIfam" id="TIGR02868">
    <property type="entry name" value="CydC"/>
    <property type="match status" value="1"/>
</dbReference>
<dbReference type="Gene3D" id="1.20.1560.10">
    <property type="entry name" value="ABC transporter type 1, transmembrane domain"/>
    <property type="match status" value="1"/>
</dbReference>
<evidence type="ECO:0000256" key="2">
    <source>
        <dbReference type="ARBA" id="ARBA00005417"/>
    </source>
</evidence>
<dbReference type="PROSITE" id="PS00211">
    <property type="entry name" value="ABC_TRANSPORTER_1"/>
    <property type="match status" value="1"/>
</dbReference>
<protein>
    <submittedName>
        <fullName evidence="11">Thiol reductant ABC exporter subunit CydC</fullName>
    </submittedName>
</protein>
<dbReference type="SUPFAM" id="SSF52540">
    <property type="entry name" value="P-loop containing nucleoside triphosphate hydrolases"/>
    <property type="match status" value="1"/>
</dbReference>
<feature type="domain" description="ABC transporter" evidence="9">
    <location>
        <begin position="337"/>
        <end position="554"/>
    </location>
</feature>
<dbReference type="Gene3D" id="3.40.50.300">
    <property type="entry name" value="P-loop containing nucleotide triphosphate hydrolases"/>
    <property type="match status" value="1"/>
</dbReference>
<dbReference type="PANTHER" id="PTHR24221:SF654">
    <property type="entry name" value="ATP-BINDING CASSETTE SUB-FAMILY B MEMBER 6"/>
    <property type="match status" value="1"/>
</dbReference>
<comment type="subcellular location">
    <subcellularLocation>
        <location evidence="1">Cell membrane</location>
        <topology evidence="1">Multi-pass membrane protein</topology>
    </subcellularLocation>
</comment>
<sequence>MKALLSFAPFFVRRGGAFLMALGLAVVTLAAGAGLLGVSGWFLTGAALTSAGVAFNLFGPSALVRGLSFVRIVSRYGEKLVGHDATLRLLADLRGWQFRRLIPRVPLDGRTWRRGDLVSRLTADIDALDTVFLSALGPIATALAVGAAMIVVLAWCLPGAGLVYGLGFFGAALGLPAVLIVAARTPGETAMAASADLRMAVLDGIEGHTDLRALGATGWAREGFTAASARLQRARTRQATIGALGNALVQALAGVTLVGLLWIGLEAHHAGSLDGPVLVGLLLASLGSFEIALSIVRSAGRLGAAQAAARRVKALSATAPAVQDVANPLPLPCGNSVSFENVCFGYDPRRPVLEDLSLHVASGERIALIGSSGSGKSTILSLLLRLADTKAGTVRVAGENIADVAQDELHRRVALLSQDTPVFLGTIRDNLLIGKPDADTPECWRALTAARLDAFVRGLPEGLDTWLGEAGRTLSAGQARRLCLARVLLSSASVIALDEPTSGLDPETERDFMSDLSVATGGRTVLLATHAGLAPGMVDRVYRLEAGRLALSES</sequence>
<dbReference type="GO" id="GO:0034775">
    <property type="term" value="P:glutathione transmembrane transport"/>
    <property type="evidence" value="ECO:0007669"/>
    <property type="project" value="InterPro"/>
</dbReference>
<dbReference type="GO" id="GO:0005524">
    <property type="term" value="F:ATP binding"/>
    <property type="evidence" value="ECO:0007669"/>
    <property type="project" value="UniProtKB-KW"/>
</dbReference>
<feature type="transmembrane region" description="Helical" evidence="8">
    <location>
        <begin position="243"/>
        <end position="265"/>
    </location>
</feature>
<dbReference type="AlphaFoldDB" id="A0A931BS48"/>
<evidence type="ECO:0000256" key="3">
    <source>
        <dbReference type="ARBA" id="ARBA00022692"/>
    </source>
</evidence>
<evidence type="ECO:0000256" key="7">
    <source>
        <dbReference type="ARBA" id="ARBA00023136"/>
    </source>
</evidence>
<dbReference type="GO" id="GO:0016887">
    <property type="term" value="F:ATP hydrolysis activity"/>
    <property type="evidence" value="ECO:0007669"/>
    <property type="project" value="InterPro"/>
</dbReference>
<keyword evidence="5" id="KW-0067">ATP-binding</keyword>
<dbReference type="InterPro" id="IPR003593">
    <property type="entry name" value="AAA+_ATPase"/>
</dbReference>
<dbReference type="Pfam" id="PF00005">
    <property type="entry name" value="ABC_tran"/>
    <property type="match status" value="1"/>
</dbReference>
<keyword evidence="12" id="KW-1185">Reference proteome</keyword>
<dbReference type="InterPro" id="IPR027417">
    <property type="entry name" value="P-loop_NTPase"/>
</dbReference>
<dbReference type="InterPro" id="IPR014223">
    <property type="entry name" value="ABC_CydC/D"/>
</dbReference>
<dbReference type="RefSeq" id="WP_196273001.1">
    <property type="nucleotide sequence ID" value="NZ_JADQDO010000009.1"/>
</dbReference>
<dbReference type="EMBL" id="JADQDO010000009">
    <property type="protein sequence ID" value="MBF9235018.1"/>
    <property type="molecule type" value="Genomic_DNA"/>
</dbReference>
<dbReference type="GO" id="GO:0005886">
    <property type="term" value="C:plasma membrane"/>
    <property type="evidence" value="ECO:0007669"/>
    <property type="project" value="UniProtKB-SubCell"/>
</dbReference>
<comment type="similarity">
    <text evidence="2">Belongs to the ABC transporter superfamily.</text>
</comment>
<evidence type="ECO:0000259" key="10">
    <source>
        <dbReference type="PROSITE" id="PS50929"/>
    </source>
</evidence>
<keyword evidence="3 8" id="KW-0812">Transmembrane</keyword>
<organism evidence="11 12">
    <name type="scientific">Microvirga alba</name>
    <dbReference type="NCBI Taxonomy" id="2791025"/>
    <lineage>
        <taxon>Bacteria</taxon>
        <taxon>Pseudomonadati</taxon>
        <taxon>Pseudomonadota</taxon>
        <taxon>Alphaproteobacteria</taxon>
        <taxon>Hyphomicrobiales</taxon>
        <taxon>Methylobacteriaceae</taxon>
        <taxon>Microvirga</taxon>
    </lineage>
</organism>
<evidence type="ECO:0000259" key="9">
    <source>
        <dbReference type="PROSITE" id="PS50893"/>
    </source>
</evidence>
<accession>A0A931BS48</accession>
<feature type="domain" description="ABC transmembrane type-1" evidence="10">
    <location>
        <begin position="24"/>
        <end position="304"/>
    </location>
</feature>
<dbReference type="InterPro" id="IPR039421">
    <property type="entry name" value="Type_1_exporter"/>
</dbReference>
<dbReference type="PROSITE" id="PS50929">
    <property type="entry name" value="ABC_TM1F"/>
    <property type="match status" value="1"/>
</dbReference>
<feature type="transmembrane region" description="Helical" evidence="8">
    <location>
        <begin position="40"/>
        <end position="58"/>
    </location>
</feature>
<evidence type="ECO:0000313" key="12">
    <source>
        <dbReference type="Proteomes" id="UP000599312"/>
    </source>
</evidence>
<dbReference type="InterPro" id="IPR036640">
    <property type="entry name" value="ABC1_TM_sf"/>
</dbReference>
<dbReference type="SUPFAM" id="SSF90123">
    <property type="entry name" value="ABC transporter transmembrane region"/>
    <property type="match status" value="1"/>
</dbReference>